<evidence type="ECO:0000256" key="3">
    <source>
        <dbReference type="ARBA" id="ARBA00022792"/>
    </source>
</evidence>
<evidence type="ECO:0000256" key="2">
    <source>
        <dbReference type="ARBA" id="ARBA00022692"/>
    </source>
</evidence>
<evidence type="ECO:0000259" key="7">
    <source>
        <dbReference type="Pfam" id="PF07766"/>
    </source>
</evidence>
<evidence type="ECO:0000313" key="10">
    <source>
        <dbReference type="Proteomes" id="UP000215914"/>
    </source>
</evidence>
<organism evidence="9 10">
    <name type="scientific">Helianthus annuus</name>
    <name type="common">Common sunflower</name>
    <dbReference type="NCBI Taxonomy" id="4232"/>
    <lineage>
        <taxon>Eukaryota</taxon>
        <taxon>Viridiplantae</taxon>
        <taxon>Streptophyta</taxon>
        <taxon>Embryophyta</taxon>
        <taxon>Tracheophyta</taxon>
        <taxon>Spermatophyta</taxon>
        <taxon>Magnoliopsida</taxon>
        <taxon>eudicotyledons</taxon>
        <taxon>Gunneridae</taxon>
        <taxon>Pentapetalae</taxon>
        <taxon>asterids</taxon>
        <taxon>campanulids</taxon>
        <taxon>Asterales</taxon>
        <taxon>Asteraceae</taxon>
        <taxon>Asteroideae</taxon>
        <taxon>Heliantheae alliance</taxon>
        <taxon>Heliantheae</taxon>
        <taxon>Helianthus</taxon>
    </lineage>
</organism>
<proteinExistence type="predicted"/>
<keyword evidence="2" id="KW-0812">Transmembrane</keyword>
<accession>A0A251TQS0</accession>
<reference evidence="8 10" key="1">
    <citation type="journal article" date="2017" name="Nature">
        <title>The sunflower genome provides insights into oil metabolism, flowering and Asterid evolution.</title>
        <authorList>
            <person name="Badouin H."/>
            <person name="Gouzy J."/>
            <person name="Grassa C.J."/>
            <person name="Murat F."/>
            <person name="Staton S.E."/>
            <person name="Cottret L."/>
            <person name="Lelandais-Briere C."/>
            <person name="Owens G.L."/>
            <person name="Carrere S."/>
            <person name="Mayjonade B."/>
            <person name="Legrand L."/>
            <person name="Gill N."/>
            <person name="Kane N.C."/>
            <person name="Bowers J.E."/>
            <person name="Hubner S."/>
            <person name="Bellec A."/>
            <person name="Berard A."/>
            <person name="Berges H."/>
            <person name="Blanchet N."/>
            <person name="Boniface M.C."/>
            <person name="Brunel D."/>
            <person name="Catrice O."/>
            <person name="Chaidir N."/>
            <person name="Claudel C."/>
            <person name="Donnadieu C."/>
            <person name="Faraut T."/>
            <person name="Fievet G."/>
            <person name="Helmstetter N."/>
            <person name="King M."/>
            <person name="Knapp S.J."/>
            <person name="Lai Z."/>
            <person name="Le Paslier M.C."/>
            <person name="Lippi Y."/>
            <person name="Lorenzon L."/>
            <person name="Mandel J.R."/>
            <person name="Marage G."/>
            <person name="Marchand G."/>
            <person name="Marquand E."/>
            <person name="Bret-Mestries E."/>
            <person name="Morien E."/>
            <person name="Nambeesan S."/>
            <person name="Nguyen T."/>
            <person name="Pegot-Espagnet P."/>
            <person name="Pouilly N."/>
            <person name="Raftis F."/>
            <person name="Sallet E."/>
            <person name="Schiex T."/>
            <person name="Thomas J."/>
            <person name="Vandecasteele C."/>
            <person name="Vares D."/>
            <person name="Vear F."/>
            <person name="Vautrin S."/>
            <person name="Crespi M."/>
            <person name="Mangin B."/>
            <person name="Burke J.M."/>
            <person name="Salse J."/>
            <person name="Munos S."/>
            <person name="Vincourt P."/>
            <person name="Rieseberg L.H."/>
            <person name="Langlade N.B."/>
        </authorList>
    </citation>
    <scope>NUCLEOTIDE SEQUENCE [LARGE SCALE GENOMIC DNA]</scope>
    <source>
        <strain evidence="10">cv. SF193</strain>
        <tissue evidence="8">Leaves</tissue>
    </source>
</reference>
<protein>
    <submittedName>
        <fullName evidence="9">Putative LETM1-like protein</fullName>
    </submittedName>
</protein>
<evidence type="ECO:0000313" key="9">
    <source>
        <dbReference type="EMBL" id="OTG13234.1"/>
    </source>
</evidence>
<evidence type="ECO:0000313" key="8">
    <source>
        <dbReference type="EMBL" id="KAF5788101.1"/>
    </source>
</evidence>
<keyword evidence="5" id="KW-0496">Mitochondrion</keyword>
<dbReference type="AlphaFoldDB" id="A0A251TQS0"/>
<evidence type="ECO:0000256" key="6">
    <source>
        <dbReference type="ARBA" id="ARBA00023136"/>
    </source>
</evidence>
<name>A0A251TQS0_HELAN</name>
<evidence type="ECO:0000256" key="4">
    <source>
        <dbReference type="ARBA" id="ARBA00022989"/>
    </source>
</evidence>
<dbReference type="InterPro" id="IPR044202">
    <property type="entry name" value="LETM1/MDM38-like"/>
</dbReference>
<dbReference type="EMBL" id="MNCJ02000325">
    <property type="protein sequence ID" value="KAF5788101.1"/>
    <property type="molecule type" value="Genomic_DNA"/>
</dbReference>
<sequence>MNTVRRCASVSNDEIRGSIKLFNDELTLDNISRPQLVNMCKYNAIGLFGTYAYVRYMLRKRLQE</sequence>
<dbReference type="Pfam" id="PF07766">
    <property type="entry name" value="LETM1_RBD"/>
    <property type="match status" value="1"/>
</dbReference>
<keyword evidence="6" id="KW-0472">Membrane</keyword>
<dbReference type="EMBL" id="CM007899">
    <property type="protein sequence ID" value="OTG13234.1"/>
    <property type="molecule type" value="Genomic_DNA"/>
</dbReference>
<dbReference type="Proteomes" id="UP000215914">
    <property type="component" value="Chromosome 10"/>
</dbReference>
<keyword evidence="10" id="KW-1185">Reference proteome</keyword>
<dbReference type="STRING" id="4232.A0A251TQS0"/>
<dbReference type="InterPro" id="IPR033122">
    <property type="entry name" value="LETM1-like_RBD"/>
</dbReference>
<reference evidence="9" key="2">
    <citation type="submission" date="2017-02" db="EMBL/GenBank/DDBJ databases">
        <title>Sunflower complete genome.</title>
        <authorList>
            <person name="Langlade N."/>
            <person name="Munos S."/>
        </authorList>
    </citation>
    <scope>NUCLEOTIDE SEQUENCE [LARGE SCALE GENOMIC DNA]</scope>
    <source>
        <tissue evidence="9">Leaves</tissue>
    </source>
</reference>
<dbReference type="GO" id="GO:0043022">
    <property type="term" value="F:ribosome binding"/>
    <property type="evidence" value="ECO:0007669"/>
    <property type="project" value="InterPro"/>
</dbReference>
<evidence type="ECO:0000256" key="1">
    <source>
        <dbReference type="ARBA" id="ARBA00004434"/>
    </source>
</evidence>
<dbReference type="Gramene" id="mRNA:HanXRQr2_Chr10g0460281">
    <property type="protein sequence ID" value="mRNA:HanXRQr2_Chr10g0460281"/>
    <property type="gene ID" value="HanXRQr2_Chr10g0460281"/>
</dbReference>
<keyword evidence="4" id="KW-1133">Transmembrane helix</keyword>
<feature type="domain" description="Letm1 RBD" evidence="7">
    <location>
        <begin position="8"/>
        <end position="64"/>
    </location>
</feature>
<dbReference type="InParanoid" id="A0A251TQS0"/>
<dbReference type="PANTHER" id="PTHR14009">
    <property type="entry name" value="LEUCINE ZIPPER-EF-HAND CONTAINING TRANSMEMBRANE PROTEIN"/>
    <property type="match status" value="1"/>
</dbReference>
<gene>
    <name evidence="9" type="ORF">HannXRQ_Chr10g0318281</name>
    <name evidence="8" type="ORF">HanXRQr2_Chr10g0460281</name>
</gene>
<evidence type="ECO:0000256" key="5">
    <source>
        <dbReference type="ARBA" id="ARBA00023128"/>
    </source>
</evidence>
<dbReference type="GO" id="GO:0005743">
    <property type="term" value="C:mitochondrial inner membrane"/>
    <property type="evidence" value="ECO:0007669"/>
    <property type="project" value="UniProtKB-SubCell"/>
</dbReference>
<dbReference type="PANTHER" id="PTHR14009:SF1">
    <property type="entry name" value="MITOCHONDRIAL PROTON_CALCIUM EXCHANGER PROTEIN"/>
    <property type="match status" value="1"/>
</dbReference>
<comment type="subcellular location">
    <subcellularLocation>
        <location evidence="1">Mitochondrion inner membrane</location>
        <topology evidence="1">Single-pass membrane protein</topology>
    </subcellularLocation>
</comment>
<reference evidence="8" key="3">
    <citation type="submission" date="2020-06" db="EMBL/GenBank/DDBJ databases">
        <title>Helianthus annuus Genome sequencing and assembly Release 2.</title>
        <authorList>
            <person name="Gouzy J."/>
            <person name="Langlade N."/>
            <person name="Munos S."/>
        </authorList>
    </citation>
    <scope>NUCLEOTIDE SEQUENCE</scope>
    <source>
        <tissue evidence="8">Leaves</tissue>
    </source>
</reference>
<keyword evidence="3" id="KW-0999">Mitochondrion inner membrane</keyword>